<accession>A0A9P8VQY2</accession>
<protein>
    <submittedName>
        <fullName evidence="1">Uncharacterized protein</fullName>
    </submittedName>
</protein>
<sequence length="406" mass="44543">MNAVEVLEHARLDLAVDSITFFRDGARVHRVVPVPQSGEVSLPCGAIWPRAHTSQAIVSVSGFEPHISFSSIRVEPRRGSGFRIREVHLDRRSRLGDGNAVRDTGLHQHSIQCHSISSELSARNGEADRGFYSVWIKLVRDPSAEPSTKSSTGSVAATEQLRLAYTTSSMRWSAFHLLDVHSKTSSAALVTAVRLHNYSSETWNACKITLSSKQSPAAAVSVQPRARARTSFQRSFCQPQGQNAVLSRGEGDDQLGRVSNMRLKHGSRKEAQSVLRYPQSHQQAGRQCSHRLAQPGRICGCLPRKVGLDTEWTVPGRQAFFAGMIPLSRPIDCAEFREVDVHCGFDDVAGAGYVEVRVRSELVVSILPGPMQVNLDGAYVSEVAVPARSPLDPYISLARPRGLTHR</sequence>
<organism evidence="1 2">
    <name type="scientific">Thelonectria olida</name>
    <dbReference type="NCBI Taxonomy" id="1576542"/>
    <lineage>
        <taxon>Eukaryota</taxon>
        <taxon>Fungi</taxon>
        <taxon>Dikarya</taxon>
        <taxon>Ascomycota</taxon>
        <taxon>Pezizomycotina</taxon>
        <taxon>Sordariomycetes</taxon>
        <taxon>Hypocreomycetidae</taxon>
        <taxon>Hypocreales</taxon>
        <taxon>Nectriaceae</taxon>
        <taxon>Thelonectria</taxon>
    </lineage>
</organism>
<dbReference type="Proteomes" id="UP000777438">
    <property type="component" value="Unassembled WGS sequence"/>
</dbReference>
<name>A0A9P8VQY2_9HYPO</name>
<comment type="caution">
    <text evidence="1">The sequence shown here is derived from an EMBL/GenBank/DDBJ whole genome shotgun (WGS) entry which is preliminary data.</text>
</comment>
<proteinExistence type="predicted"/>
<gene>
    <name evidence="1" type="ORF">B0T10DRAFT_466940</name>
</gene>
<evidence type="ECO:0000313" key="1">
    <source>
        <dbReference type="EMBL" id="KAH6870937.1"/>
    </source>
</evidence>
<reference evidence="1 2" key="1">
    <citation type="journal article" date="2021" name="Nat. Commun.">
        <title>Genetic determinants of endophytism in the Arabidopsis root mycobiome.</title>
        <authorList>
            <person name="Mesny F."/>
            <person name="Miyauchi S."/>
            <person name="Thiergart T."/>
            <person name="Pickel B."/>
            <person name="Atanasova L."/>
            <person name="Karlsson M."/>
            <person name="Huettel B."/>
            <person name="Barry K.W."/>
            <person name="Haridas S."/>
            <person name="Chen C."/>
            <person name="Bauer D."/>
            <person name="Andreopoulos W."/>
            <person name="Pangilinan J."/>
            <person name="LaButti K."/>
            <person name="Riley R."/>
            <person name="Lipzen A."/>
            <person name="Clum A."/>
            <person name="Drula E."/>
            <person name="Henrissat B."/>
            <person name="Kohler A."/>
            <person name="Grigoriev I.V."/>
            <person name="Martin F.M."/>
            <person name="Hacquard S."/>
        </authorList>
    </citation>
    <scope>NUCLEOTIDE SEQUENCE [LARGE SCALE GENOMIC DNA]</scope>
    <source>
        <strain evidence="1 2">MPI-CAGE-CH-0241</strain>
    </source>
</reference>
<evidence type="ECO:0000313" key="2">
    <source>
        <dbReference type="Proteomes" id="UP000777438"/>
    </source>
</evidence>
<keyword evidence="2" id="KW-1185">Reference proteome</keyword>
<dbReference type="AlphaFoldDB" id="A0A9P8VQY2"/>
<dbReference type="EMBL" id="JAGPYM010000062">
    <property type="protein sequence ID" value="KAH6870937.1"/>
    <property type="molecule type" value="Genomic_DNA"/>
</dbReference>